<dbReference type="GO" id="GO:0008233">
    <property type="term" value="F:peptidase activity"/>
    <property type="evidence" value="ECO:0007669"/>
    <property type="project" value="UniProtKB-KW"/>
</dbReference>
<keyword evidence="1" id="KW-1188">Viral release from host cell</keyword>
<keyword evidence="7" id="KW-1185">Reference proteome</keyword>
<gene>
    <name evidence="6" type="ORF">XA26_27280</name>
</gene>
<evidence type="ECO:0000256" key="4">
    <source>
        <dbReference type="SAM" id="MobiDB-lite"/>
    </source>
</evidence>
<dbReference type="PATRIC" id="fig|1766.6.peg.2711"/>
<dbReference type="EMBL" id="CP011269">
    <property type="protein sequence ID" value="ALI26568.1"/>
    <property type="molecule type" value="Genomic_DNA"/>
</dbReference>
<dbReference type="InterPro" id="IPR054613">
    <property type="entry name" value="Peptidase_S78_dom"/>
</dbReference>
<evidence type="ECO:0000256" key="1">
    <source>
        <dbReference type="ARBA" id="ARBA00022612"/>
    </source>
</evidence>
<evidence type="ECO:0000313" key="6">
    <source>
        <dbReference type="EMBL" id="ALI26568.1"/>
    </source>
</evidence>
<feature type="region of interest" description="Disordered" evidence="4">
    <location>
        <begin position="225"/>
        <end position="251"/>
    </location>
</feature>
<dbReference type="InterPro" id="IPR006433">
    <property type="entry name" value="Prohead_protease"/>
</dbReference>
<feature type="compositionally biased region" description="Basic and acidic residues" evidence="4">
    <location>
        <begin position="242"/>
        <end position="251"/>
    </location>
</feature>
<dbReference type="Proteomes" id="UP000057134">
    <property type="component" value="Chromosome"/>
</dbReference>
<dbReference type="RefSeq" id="WP_081015673.1">
    <property type="nucleotide sequence ID" value="NZ_CP011269.1"/>
</dbReference>
<dbReference type="KEGG" id="mft:XA26_27280"/>
<dbReference type="AlphaFoldDB" id="A0A0N9Y5V6"/>
<keyword evidence="3" id="KW-0378">Hydrolase</keyword>
<reference evidence="6 7" key="1">
    <citation type="journal article" date="2015" name="MBio">
        <title>Enzymatic Degradation of Phenazines Can Generate Energy and Protect Sensitive Organisms from Toxicity.</title>
        <authorList>
            <person name="Costa K.C."/>
            <person name="Bergkessel M."/>
            <person name="Saunders S."/>
            <person name="Korlach J."/>
            <person name="Newman D.K."/>
        </authorList>
    </citation>
    <scope>NUCLEOTIDE SEQUENCE [LARGE SCALE GENOMIC DNA]</scope>
    <source>
        <strain evidence="6 7">CT6</strain>
    </source>
</reference>
<evidence type="ECO:0000256" key="3">
    <source>
        <dbReference type="ARBA" id="ARBA00022801"/>
    </source>
</evidence>
<protein>
    <submittedName>
        <fullName evidence="6">Phage head maturation protease</fullName>
    </submittedName>
</protein>
<dbReference type="NCBIfam" id="TIGR01543">
    <property type="entry name" value="proheadase_HK97"/>
    <property type="match status" value="1"/>
</dbReference>
<accession>A0A0N9Y5V6</accession>
<feature type="domain" description="Prohead serine protease" evidence="5">
    <location>
        <begin position="23"/>
        <end position="187"/>
    </location>
</feature>
<dbReference type="STRING" id="1766.XA26_27280"/>
<evidence type="ECO:0000313" key="7">
    <source>
        <dbReference type="Proteomes" id="UP000057134"/>
    </source>
</evidence>
<evidence type="ECO:0000256" key="2">
    <source>
        <dbReference type="ARBA" id="ARBA00022670"/>
    </source>
</evidence>
<proteinExistence type="predicted"/>
<dbReference type="Pfam" id="PF04586">
    <property type="entry name" value="Peptidase_S78"/>
    <property type="match status" value="1"/>
</dbReference>
<sequence>MKRNRPTVITDAPEHRSIPLDRVELRADASGQVTLEGYASTFEPYEMYGGPAAGGWIEQIDKKAFAKTLRESPDLMLLINHEGMPLARTKSGTLKLSVDSHGLKVSAKLDRSDPDVQRLEAKMRRGDMDEMSFAFRVKAQKWEATDDFPEDLYALRTILEVSLHKGDVSVVNYGANPTTHAEVKARQKGTTMGRRPMSLREAEAIAAGTSGGTGRPMSVRQAEALARSGGSPRSRTAIQRQEQAEDRQRRALKAAGDEVVARAQRLLDSYRPPSAQRNRAAAVSAVVPSLRAANDSTVGMAMPAIGPMLHDSRARMQAERARALRDAQAWPFIGTKLSSELK</sequence>
<organism evidence="6 7">
    <name type="scientific">Mycolicibacterium fortuitum</name>
    <name type="common">Mycobacterium fortuitum</name>
    <dbReference type="NCBI Taxonomy" id="1766"/>
    <lineage>
        <taxon>Bacteria</taxon>
        <taxon>Bacillati</taxon>
        <taxon>Actinomycetota</taxon>
        <taxon>Actinomycetes</taxon>
        <taxon>Mycobacteriales</taxon>
        <taxon>Mycobacteriaceae</taxon>
        <taxon>Mycolicibacterium</taxon>
    </lineage>
</organism>
<dbReference type="GO" id="GO:0006508">
    <property type="term" value="P:proteolysis"/>
    <property type="evidence" value="ECO:0007669"/>
    <property type="project" value="UniProtKB-KW"/>
</dbReference>
<evidence type="ECO:0000259" key="5">
    <source>
        <dbReference type="Pfam" id="PF04586"/>
    </source>
</evidence>
<keyword evidence="2 6" id="KW-0645">Protease</keyword>
<name>A0A0N9Y5V6_MYCFO</name>